<organism evidence="2 3">
    <name type="scientific">Thermohalobacter berrensis</name>
    <dbReference type="NCBI Taxonomy" id="99594"/>
    <lineage>
        <taxon>Bacteria</taxon>
        <taxon>Bacillati</taxon>
        <taxon>Bacillota</taxon>
        <taxon>Tissierellia</taxon>
        <taxon>Tissierellales</taxon>
        <taxon>Thermohalobacteraceae</taxon>
        <taxon>Thermohalobacter</taxon>
    </lineage>
</organism>
<dbReference type="Proteomes" id="UP000284177">
    <property type="component" value="Unassembled WGS sequence"/>
</dbReference>
<accession>A0A419T7Y7</accession>
<dbReference type="EMBL" id="MCIB01000005">
    <property type="protein sequence ID" value="RKD33498.1"/>
    <property type="molecule type" value="Genomic_DNA"/>
</dbReference>
<keyword evidence="3" id="KW-1185">Reference proteome</keyword>
<comment type="caution">
    <text evidence="2">The sequence shown here is derived from an EMBL/GenBank/DDBJ whole genome shotgun (WGS) entry which is preliminary data.</text>
</comment>
<dbReference type="SUPFAM" id="SSF143422">
    <property type="entry name" value="Transposase IS200-like"/>
    <property type="match status" value="1"/>
</dbReference>
<dbReference type="GO" id="GO:0006313">
    <property type="term" value="P:DNA transposition"/>
    <property type="evidence" value="ECO:0007669"/>
    <property type="project" value="InterPro"/>
</dbReference>
<evidence type="ECO:0000259" key="1">
    <source>
        <dbReference type="SMART" id="SM01321"/>
    </source>
</evidence>
<dbReference type="SMART" id="SM01321">
    <property type="entry name" value="Y1_Tnp"/>
    <property type="match status" value="1"/>
</dbReference>
<proteinExistence type="predicted"/>
<sequence>MPRRPRKRSSTGIYHVMERGNQKKNIFHDYEDRQMFIDILKIKKIKLKFTLYAYCLMNNHIHLLINENSEDISYIMKSINVSYVKYYNKKYKRCGHLFQGRFKSECVDNESYLLSVLRYIHQNPVDARIALKCIDYDWSSYKEYIYPNKKSYSLIDRNFILKQFSTDPYKAVDYFRDFHDQSSNNPHLDITENKNLFIQSLKDAEEFLENYCNENNVTLKWLKEQGKRGNRLLYNAILFLKNNSCLTYEEISKIVGVSISTVSRVK</sequence>
<dbReference type="PANTHER" id="PTHR34322:SF2">
    <property type="entry name" value="TRANSPOSASE IS200-LIKE DOMAIN-CONTAINING PROTEIN"/>
    <property type="match status" value="1"/>
</dbReference>
<evidence type="ECO:0000313" key="3">
    <source>
        <dbReference type="Proteomes" id="UP000284177"/>
    </source>
</evidence>
<dbReference type="InterPro" id="IPR036515">
    <property type="entry name" value="Transposase_17_sf"/>
</dbReference>
<dbReference type="InterPro" id="IPR002686">
    <property type="entry name" value="Transposase_17"/>
</dbReference>
<dbReference type="PANTHER" id="PTHR34322">
    <property type="entry name" value="TRANSPOSASE, Y1_TNP DOMAIN-CONTAINING"/>
    <property type="match status" value="1"/>
</dbReference>
<feature type="domain" description="Transposase IS200-like" evidence="1">
    <location>
        <begin position="9"/>
        <end position="123"/>
    </location>
</feature>
<dbReference type="RefSeq" id="WP_120167648.1">
    <property type="nucleotide sequence ID" value="NZ_MCIB01000005.1"/>
</dbReference>
<dbReference type="GO" id="GO:0003677">
    <property type="term" value="F:DNA binding"/>
    <property type="evidence" value="ECO:0007669"/>
    <property type="project" value="InterPro"/>
</dbReference>
<protein>
    <recommendedName>
        <fullName evidence="1">Transposase IS200-like domain-containing protein</fullName>
    </recommendedName>
</protein>
<evidence type="ECO:0000313" key="2">
    <source>
        <dbReference type="EMBL" id="RKD33498.1"/>
    </source>
</evidence>
<reference evidence="2 3" key="1">
    <citation type="submission" date="2016-08" db="EMBL/GenBank/DDBJ databases">
        <title>Novel Firmicutes and Novel Genomes.</title>
        <authorList>
            <person name="Poppleton D.I."/>
            <person name="Gribaldo S."/>
        </authorList>
    </citation>
    <scope>NUCLEOTIDE SEQUENCE [LARGE SCALE GENOMIC DNA]</scope>
    <source>
        <strain evidence="2 3">CTT3</strain>
    </source>
</reference>
<dbReference type="OrthoDB" id="9788881at2"/>
<dbReference type="AlphaFoldDB" id="A0A419T7Y7"/>
<name>A0A419T7Y7_9FIRM</name>
<dbReference type="GO" id="GO:0004803">
    <property type="term" value="F:transposase activity"/>
    <property type="evidence" value="ECO:0007669"/>
    <property type="project" value="InterPro"/>
</dbReference>
<dbReference type="Pfam" id="PF01797">
    <property type="entry name" value="Y1_Tnp"/>
    <property type="match status" value="1"/>
</dbReference>
<dbReference type="Gene3D" id="3.30.70.1290">
    <property type="entry name" value="Transposase IS200-like"/>
    <property type="match status" value="1"/>
</dbReference>
<gene>
    <name evidence="2" type="ORF">BET03_08920</name>
</gene>